<evidence type="ECO:0000256" key="1">
    <source>
        <dbReference type="SAM" id="MobiDB-lite"/>
    </source>
</evidence>
<dbReference type="AlphaFoldDB" id="A0A842HTG7"/>
<feature type="region of interest" description="Disordered" evidence="1">
    <location>
        <begin position="127"/>
        <end position="150"/>
    </location>
</feature>
<dbReference type="InterPro" id="IPR009553">
    <property type="entry name" value="DUF1173"/>
</dbReference>
<organism evidence="2 3">
    <name type="scientific">Pusillimonas minor</name>
    <dbReference type="NCBI Taxonomy" id="2697024"/>
    <lineage>
        <taxon>Bacteria</taxon>
        <taxon>Pseudomonadati</taxon>
        <taxon>Pseudomonadota</taxon>
        <taxon>Betaproteobacteria</taxon>
        <taxon>Burkholderiales</taxon>
        <taxon>Alcaligenaceae</taxon>
        <taxon>Pusillimonas</taxon>
    </lineage>
</organism>
<gene>
    <name evidence="2" type="ORF">GTU67_14180</name>
</gene>
<dbReference type="EMBL" id="JACJUU010000018">
    <property type="protein sequence ID" value="MBC2771054.1"/>
    <property type="molecule type" value="Genomic_DNA"/>
</dbReference>
<protein>
    <submittedName>
        <fullName evidence="2">DUF1173 family protein</fullName>
    </submittedName>
</protein>
<dbReference type="Pfam" id="PF06666">
    <property type="entry name" value="DUF1173"/>
    <property type="match status" value="1"/>
</dbReference>
<evidence type="ECO:0000313" key="2">
    <source>
        <dbReference type="EMBL" id="MBC2771054.1"/>
    </source>
</evidence>
<dbReference type="RefSeq" id="WP_185780686.1">
    <property type="nucleotide sequence ID" value="NZ_JACJUU010000018.1"/>
</dbReference>
<proteinExistence type="predicted"/>
<sequence>MKDQRIYPVQISLGEQTQTYSPAFQTDAQFSHAWKKVLMMAHGKAVVRCQCLGEGEKRLSVHSRTNSDHFHLARFPDTGPEHAEDCVFFGVDPNASGLGAYKRGVVEELDDGNVKIKLKVGLQQRLTKAPEDGDATPKGPAMTKSTRPGQSSMTLLGLLHYLWTNAGLNTWSPAMEGKRNLGIVHHHLMRVAMTTYAGRVKLAQNLLIGTPAADGAQSKLNEAKARSACDERRRLVVVAPLARYREGLESSTTLPIAGFHGIPHLVVSDEVREHWQSRYARELGAWFTAQPTIVIAQTDAPTIVAGALQAEVNDLALMWVTKEWIPVDSGFEALIAEKLVAEQRRFEKPLRFDSQDAVFPDFWLKDRGAPIPMEVWGMTTPDYQTRKQEKIAHYDAQYGPGNWWSWNGAAGDQVPDFPTDHQ</sequence>
<evidence type="ECO:0000313" key="3">
    <source>
        <dbReference type="Proteomes" id="UP000545386"/>
    </source>
</evidence>
<accession>A0A842HTG7</accession>
<dbReference type="Proteomes" id="UP000545386">
    <property type="component" value="Unassembled WGS sequence"/>
</dbReference>
<keyword evidence="3" id="KW-1185">Reference proteome</keyword>
<comment type="caution">
    <text evidence="2">The sequence shown here is derived from an EMBL/GenBank/DDBJ whole genome shotgun (WGS) entry which is preliminary data.</text>
</comment>
<reference evidence="2 3" key="1">
    <citation type="submission" date="2020-08" db="EMBL/GenBank/DDBJ databases">
        <title>Paraeoetvoesia sp. YC-7-48 draft genome sequence.</title>
        <authorList>
            <person name="Yao L."/>
        </authorList>
    </citation>
    <scope>NUCLEOTIDE SEQUENCE [LARGE SCALE GENOMIC DNA]</scope>
    <source>
        <strain evidence="3">YC-7-48</strain>
    </source>
</reference>
<name>A0A842HTG7_9BURK</name>